<sequence length="56" mass="5967">MTDDNPRIVYAVCPECGEETAPMIEGSRYSIHHYPGGGHSLVIVPFGSPALIGARP</sequence>
<dbReference type="GeneID" id="80004392"/>
<reference evidence="1" key="1">
    <citation type="submission" date="2021-09" db="EMBL/GenBank/DDBJ databases">
        <authorList>
            <person name="Colton S."/>
            <person name="McKinney A."/>
            <person name="Ashley L."/>
            <person name="Annie C."/>
            <person name="Elissa F."/>
            <person name="Lindsey D."/>
            <person name="Brady H."/>
            <person name="Batt M.A."/>
            <person name="Denae B."/>
            <person name="Molloy S.D."/>
            <person name="Garlena R.A."/>
            <person name="Russell D.A."/>
            <person name="Jacobs-Sera D."/>
            <person name="Hatfull G.F."/>
        </authorList>
    </citation>
    <scope>NUCLEOTIDE SEQUENCE</scope>
</reference>
<name>A0AAE8Y7P0_9CAUD</name>
<evidence type="ECO:0000313" key="2">
    <source>
        <dbReference type="Proteomes" id="UP000827716"/>
    </source>
</evidence>
<dbReference type="RefSeq" id="YP_010750737.1">
    <property type="nucleotide sequence ID" value="NC_073362.1"/>
</dbReference>
<evidence type="ECO:0000313" key="1">
    <source>
        <dbReference type="EMBL" id="UDL16205.1"/>
    </source>
</evidence>
<organism evidence="1 2">
    <name type="scientific">Microbacterium phage Kozie</name>
    <dbReference type="NCBI Taxonomy" id="2885981"/>
    <lineage>
        <taxon>Viruses</taxon>
        <taxon>Duplodnaviria</taxon>
        <taxon>Heunggongvirae</taxon>
        <taxon>Uroviricota</taxon>
        <taxon>Caudoviricetes</taxon>
        <taxon>Kutznervirinae</taxon>
        <taxon>Kozievirus</taxon>
        <taxon>Kozievirus kozie</taxon>
    </lineage>
</organism>
<proteinExistence type="predicted"/>
<dbReference type="EMBL" id="OK040792">
    <property type="protein sequence ID" value="UDL16205.1"/>
    <property type="molecule type" value="Genomic_DNA"/>
</dbReference>
<keyword evidence="2" id="KW-1185">Reference proteome</keyword>
<protein>
    <submittedName>
        <fullName evidence="1">Uncharacterized protein</fullName>
    </submittedName>
</protein>
<dbReference type="Proteomes" id="UP000827716">
    <property type="component" value="Segment"/>
</dbReference>
<accession>A0AAE8Y7P0</accession>
<dbReference type="KEGG" id="vg:80004392"/>
<gene>
    <name evidence="1" type="primary">9</name>
    <name evidence="1" type="ORF">SEA_KOZIE_9</name>
</gene>